<proteinExistence type="predicted"/>
<dbReference type="PROSITE" id="PS50850">
    <property type="entry name" value="MFS"/>
    <property type="match status" value="1"/>
</dbReference>
<dbReference type="InterPro" id="IPR036259">
    <property type="entry name" value="MFS_trans_sf"/>
</dbReference>
<evidence type="ECO:0000259" key="5">
    <source>
        <dbReference type="PROSITE" id="PS50850"/>
    </source>
</evidence>
<keyword evidence="1 4" id="KW-0812">Transmembrane</keyword>
<feature type="transmembrane region" description="Helical" evidence="4">
    <location>
        <begin position="64"/>
        <end position="92"/>
    </location>
</feature>
<dbReference type="AlphaFoldDB" id="M1E8G3"/>
<dbReference type="PANTHER" id="PTHR23520:SF5">
    <property type="entry name" value="TRANSPORTER, PUTATIVE (AFU_ORTHOLOGUE AFUA_3G04000)-RELATED"/>
    <property type="match status" value="1"/>
</dbReference>
<feature type="transmembrane region" description="Helical" evidence="4">
    <location>
        <begin position="6"/>
        <end position="29"/>
    </location>
</feature>
<dbReference type="EMBL" id="CP002690">
    <property type="protein sequence ID" value="AEE14925.1"/>
    <property type="molecule type" value="Genomic_DNA"/>
</dbReference>
<dbReference type="Proteomes" id="UP000011765">
    <property type="component" value="Chromosome"/>
</dbReference>
<gene>
    <name evidence="6" type="ORF">Thena_1308</name>
</gene>
<sequence length="367" mass="40745">MHQIGWNSVYIGALFSASLFINGTLSFLFGLTAGKYDKKKFILGFQVILIICAAIAFFTSNNFLLGIVAIIGGFGRSGMGGSGPFAVIEVSWLNDLIKYSRKSAIFSLNNSLIFFGMGVGTMIATVPEFLSNFIAPALAFRAIFLTIIFWNIICFYLITKVKNDPITQNKDIDKSKKENKDISKENKSLFILFALNTLNGLSLGFIMPLLPYWFKLKFNSNAFDLGIIFTISLFMTSLSSILSIYLIQKLGAAKTVTLMRLGGLISLLLMISSPSSLLAGFFYMLRSFLNRGNIGARQALVTNITRNKATLALSINNFSQILSLSIGPFITGIFFAHKDYITPFIVGAIFQILYLVCFYIFFKNYEV</sequence>
<evidence type="ECO:0000256" key="4">
    <source>
        <dbReference type="SAM" id="Phobius"/>
    </source>
</evidence>
<name>M1E8G3_9BACT</name>
<evidence type="ECO:0000256" key="1">
    <source>
        <dbReference type="ARBA" id="ARBA00022692"/>
    </source>
</evidence>
<evidence type="ECO:0000256" key="3">
    <source>
        <dbReference type="ARBA" id="ARBA00023136"/>
    </source>
</evidence>
<keyword evidence="3 4" id="KW-0472">Membrane</keyword>
<protein>
    <submittedName>
        <fullName evidence="6">Major facilitator superfamily MFS_1</fullName>
    </submittedName>
</protein>
<keyword evidence="7" id="KW-1185">Reference proteome</keyword>
<dbReference type="Gene3D" id="1.20.1250.20">
    <property type="entry name" value="MFS general substrate transporter like domains"/>
    <property type="match status" value="2"/>
</dbReference>
<evidence type="ECO:0000313" key="7">
    <source>
        <dbReference type="Proteomes" id="UP000011765"/>
    </source>
</evidence>
<dbReference type="KEGG" id="tnr:Thena_1308"/>
<feature type="transmembrane region" description="Helical" evidence="4">
    <location>
        <begin position="138"/>
        <end position="158"/>
    </location>
</feature>
<feature type="domain" description="Major facilitator superfamily (MFS) profile" evidence="5">
    <location>
        <begin position="1"/>
        <end position="366"/>
    </location>
</feature>
<dbReference type="PANTHER" id="PTHR23520">
    <property type="entry name" value="TRANSPORTER, PUTATIVE (AFU_ORTHOLOGUE AFUA_3G04000)-RELATED"/>
    <property type="match status" value="1"/>
</dbReference>
<dbReference type="SUPFAM" id="SSF103473">
    <property type="entry name" value="MFS general substrate transporter"/>
    <property type="match status" value="1"/>
</dbReference>
<organism evidence="6 7">
    <name type="scientific">Thermodesulfobium narugense DSM 14796</name>
    <dbReference type="NCBI Taxonomy" id="747365"/>
    <lineage>
        <taxon>Bacteria</taxon>
        <taxon>Pseudomonadati</taxon>
        <taxon>Thermodesulfobiota</taxon>
        <taxon>Thermodesulfobiia</taxon>
        <taxon>Thermodesulfobiales</taxon>
        <taxon>Thermodesulfobiaceae</taxon>
        <taxon>Thermodesulfobium</taxon>
    </lineage>
</organism>
<accession>M1E8G3</accession>
<keyword evidence="2 4" id="KW-1133">Transmembrane helix</keyword>
<feature type="transmembrane region" description="Helical" evidence="4">
    <location>
        <begin position="104"/>
        <end position="126"/>
    </location>
</feature>
<feature type="transmembrane region" description="Helical" evidence="4">
    <location>
        <begin position="344"/>
        <end position="362"/>
    </location>
</feature>
<evidence type="ECO:0000313" key="6">
    <source>
        <dbReference type="EMBL" id="AEE14925.1"/>
    </source>
</evidence>
<feature type="transmembrane region" description="Helical" evidence="4">
    <location>
        <begin position="189"/>
        <end position="214"/>
    </location>
</feature>
<dbReference type="Pfam" id="PF07690">
    <property type="entry name" value="MFS_1"/>
    <property type="match status" value="2"/>
</dbReference>
<dbReference type="GO" id="GO:0022857">
    <property type="term" value="F:transmembrane transporter activity"/>
    <property type="evidence" value="ECO:0007669"/>
    <property type="project" value="InterPro"/>
</dbReference>
<feature type="transmembrane region" description="Helical" evidence="4">
    <location>
        <begin position="259"/>
        <end position="285"/>
    </location>
</feature>
<evidence type="ECO:0000256" key="2">
    <source>
        <dbReference type="ARBA" id="ARBA00022989"/>
    </source>
</evidence>
<feature type="transmembrane region" description="Helical" evidence="4">
    <location>
        <begin position="226"/>
        <end position="247"/>
    </location>
</feature>
<dbReference type="InterPro" id="IPR020846">
    <property type="entry name" value="MFS_dom"/>
</dbReference>
<feature type="transmembrane region" description="Helical" evidence="4">
    <location>
        <begin position="41"/>
        <end position="58"/>
    </location>
</feature>
<dbReference type="eggNOG" id="COG2814">
    <property type="taxonomic scope" value="Bacteria"/>
</dbReference>
<dbReference type="HOGENOM" id="CLU_025894_3_1_9"/>
<dbReference type="InterPro" id="IPR011701">
    <property type="entry name" value="MFS"/>
</dbReference>
<reference evidence="6 7" key="1">
    <citation type="submission" date="2011-04" db="EMBL/GenBank/DDBJ databases">
        <title>The complete genome of Thermodesulfobium narugense DSM 14796.</title>
        <authorList>
            <consortium name="US DOE Joint Genome Institute (JGI-PGF)"/>
            <person name="Lucas S."/>
            <person name="Han J."/>
            <person name="Lapidus A."/>
            <person name="Bruce D."/>
            <person name="Goodwin L."/>
            <person name="Pitluck S."/>
            <person name="Peters L."/>
            <person name="Kyrpides N."/>
            <person name="Mavromatis K."/>
            <person name="Pagani I."/>
            <person name="Ivanova N."/>
            <person name="Ovchinnikova G."/>
            <person name="Zhang X."/>
            <person name="Saunders L."/>
            <person name="Detter J.C."/>
            <person name="Tapia R."/>
            <person name="Han C."/>
            <person name="Land M."/>
            <person name="Hauser L."/>
            <person name="Markowitz V."/>
            <person name="Cheng J.-F."/>
            <person name="Hugenholtz P."/>
            <person name="Woyke T."/>
            <person name="Wu D."/>
            <person name="Spring S."/>
            <person name="Schroeder M."/>
            <person name="Brambilla E."/>
            <person name="Klenk H.-P."/>
            <person name="Eisen J.A."/>
        </authorList>
    </citation>
    <scope>NUCLEOTIDE SEQUENCE [LARGE SCALE GENOMIC DNA]</scope>
    <source>
        <strain evidence="6 7">DSM 14796</strain>
    </source>
</reference>
<dbReference type="STRING" id="747365.Thena_1308"/>